<gene>
    <name evidence="3" type="ORF">GCM10010466_07210</name>
</gene>
<proteinExistence type="inferred from homology"/>
<protein>
    <recommendedName>
        <fullName evidence="2">S-adenosyl-L-homocysteine hydrolase NAD binding domain-containing protein</fullName>
    </recommendedName>
</protein>
<evidence type="ECO:0000256" key="1">
    <source>
        <dbReference type="ARBA" id="ARBA00007122"/>
    </source>
</evidence>
<name>A0ABP6MRR9_9ACTN</name>
<evidence type="ECO:0000313" key="4">
    <source>
        <dbReference type="Proteomes" id="UP001500320"/>
    </source>
</evidence>
<evidence type="ECO:0000313" key="3">
    <source>
        <dbReference type="EMBL" id="GAA3118878.1"/>
    </source>
</evidence>
<dbReference type="SUPFAM" id="SSF51735">
    <property type="entry name" value="NAD(P)-binding Rossmann-fold domains"/>
    <property type="match status" value="2"/>
</dbReference>
<keyword evidence="4" id="KW-1185">Reference proteome</keyword>
<dbReference type="Proteomes" id="UP001500320">
    <property type="component" value="Unassembled WGS sequence"/>
</dbReference>
<dbReference type="PANTHER" id="PTHR23420:SF0">
    <property type="entry name" value="ADENOSYLHOMOCYSTEINASE"/>
    <property type="match status" value="1"/>
</dbReference>
<dbReference type="Gene3D" id="3.40.50.720">
    <property type="entry name" value="NAD(P)-binding Rossmann-like Domain"/>
    <property type="match status" value="1"/>
</dbReference>
<feature type="domain" description="S-adenosyl-L-homocysteine hydrolase NAD binding" evidence="2">
    <location>
        <begin position="299"/>
        <end position="455"/>
    </location>
</feature>
<accession>A0ABP6MRR9</accession>
<sequence length="897" mass="97048">MTTDIAPHPRSAPAWQVLRGPIHPADLRAEVTRLAASQGLEVTVSDSHGLIITAQEDGRARIVLRWRRSASERPDTLSHVLPAEPYLEILLDPQPDGAETTRRLADRLTVRLRRFSQAELDQIVASMPLLARYAVPSPTLAGWAVIFRDHYVENTLGFLLALERAGVPAGWIHALAKGDRTRNRDRVHATLLDRGCASGVLDNTAVNAPDIHADELARALTEVDAFIDAAHAAGRRVLVIDDGGLLAQGYGRADAPRRIDAALELTVSGLKRIASAEVDVPVFNLARSELKTGLGYPEIADSCLRRLRELLPAVKVTGRPVLVIGYGTLGSRLARALLAQGCQVHVVDSDPLALIAAAETGHRTHRTVAEALRAARPFLVVGTTGEDALGADDLRLLPDGAFLAPFATRDFSLLADPRHRTEEIPGVGRRYRLDSGNRVTLLGDGRSLNLFEADAIPNQGYDAYRAGTLIAAVALCEQADRLPPGVHTGLVDRIIREAGLYDAYYDTYLATTQAPRPAAARPLAGVSACVVGYGAAGRLHAEILTAEGAALTVLDPKHQDLPRAYRSFPHGVAELPAAVASGIGLWSVCCPTADHLPVLRSVLSQAPDARVLLEKPACQGHEIDAFAALLSSHRNARVVVTDQYRHARVLDVLTGLIAGFEPDAPIDHIGIVFSKDRTADIAEGRFVDRFYGVLGYEWLHMLAVLRRLLPDDALASYLATPPQQMELWATYDDRLFLSALTERAGVAAGGAHLRIELTSSITSPTVVLGSTPRTGLDRPGLWQRGLRSADNRHRHVTVHAGRTRFTAHLDPVTATGGWQLERNHHRVTVERAGEILHDEVIQDSPLHTSIRHAVTVLTGPDPVPPPDLAPLRRIATLAEFLRAQQPSSEGSMQVRPA</sequence>
<organism evidence="3 4">
    <name type="scientific">Planomonospora alba</name>
    <dbReference type="NCBI Taxonomy" id="161354"/>
    <lineage>
        <taxon>Bacteria</taxon>
        <taxon>Bacillati</taxon>
        <taxon>Actinomycetota</taxon>
        <taxon>Actinomycetes</taxon>
        <taxon>Streptosporangiales</taxon>
        <taxon>Streptosporangiaceae</taxon>
        <taxon>Planomonospora</taxon>
    </lineage>
</organism>
<dbReference type="RefSeq" id="WP_344855835.1">
    <property type="nucleotide sequence ID" value="NZ_BAAAUT010000004.1"/>
</dbReference>
<dbReference type="InterPro" id="IPR000043">
    <property type="entry name" value="Adenosylhomocysteinase-like"/>
</dbReference>
<comment type="similarity">
    <text evidence="1">Belongs to the adenosylhomocysteinase family.</text>
</comment>
<reference evidence="4" key="1">
    <citation type="journal article" date="2019" name="Int. J. Syst. Evol. Microbiol.">
        <title>The Global Catalogue of Microorganisms (GCM) 10K type strain sequencing project: providing services to taxonomists for standard genome sequencing and annotation.</title>
        <authorList>
            <consortium name="The Broad Institute Genomics Platform"/>
            <consortium name="The Broad Institute Genome Sequencing Center for Infectious Disease"/>
            <person name="Wu L."/>
            <person name="Ma J."/>
        </authorList>
    </citation>
    <scope>NUCLEOTIDE SEQUENCE [LARGE SCALE GENOMIC DNA]</scope>
    <source>
        <strain evidence="4">JCM 9373</strain>
    </source>
</reference>
<evidence type="ECO:0000259" key="2">
    <source>
        <dbReference type="SMART" id="SM00997"/>
    </source>
</evidence>
<dbReference type="EMBL" id="BAAAUT010000004">
    <property type="protein sequence ID" value="GAA3118878.1"/>
    <property type="molecule type" value="Genomic_DNA"/>
</dbReference>
<dbReference type="Pfam" id="PF00670">
    <property type="entry name" value="AdoHcyase_NAD"/>
    <property type="match status" value="1"/>
</dbReference>
<dbReference type="InterPro" id="IPR015878">
    <property type="entry name" value="Ado_hCys_hydrolase_NAD-bd"/>
</dbReference>
<dbReference type="SMART" id="SM00997">
    <property type="entry name" value="AdoHcyase_NAD"/>
    <property type="match status" value="1"/>
</dbReference>
<dbReference type="PANTHER" id="PTHR23420">
    <property type="entry name" value="ADENOSYLHOMOCYSTEINASE"/>
    <property type="match status" value="1"/>
</dbReference>
<dbReference type="InterPro" id="IPR036291">
    <property type="entry name" value="NAD(P)-bd_dom_sf"/>
</dbReference>
<comment type="caution">
    <text evidence="3">The sequence shown here is derived from an EMBL/GenBank/DDBJ whole genome shotgun (WGS) entry which is preliminary data.</text>
</comment>